<keyword evidence="1" id="KW-1185">Reference proteome</keyword>
<dbReference type="WBParaSite" id="nRc.2.0.1.t09874-RA">
    <property type="protein sequence ID" value="nRc.2.0.1.t09874-RA"/>
    <property type="gene ID" value="nRc.2.0.1.g09874"/>
</dbReference>
<protein>
    <submittedName>
        <fullName evidence="2">Uncharacterized protein</fullName>
    </submittedName>
</protein>
<name>A0A915I6V8_ROMCU</name>
<evidence type="ECO:0000313" key="1">
    <source>
        <dbReference type="Proteomes" id="UP000887565"/>
    </source>
</evidence>
<sequence length="101" mass="11601">MLPYRKATKTSNVVKAVYIRLLPQNFSLEKLRVRIVRKFISSISARRGTAGVEKNPVAHNILVTEKITEIYTKEKASAPMRRNILSLDINISKDYFLTAYM</sequence>
<reference evidence="2" key="1">
    <citation type="submission" date="2022-11" db="UniProtKB">
        <authorList>
            <consortium name="WormBaseParasite"/>
        </authorList>
    </citation>
    <scope>IDENTIFICATION</scope>
</reference>
<dbReference type="AlphaFoldDB" id="A0A915I6V8"/>
<proteinExistence type="predicted"/>
<accession>A0A915I6V8</accession>
<organism evidence="1 2">
    <name type="scientific">Romanomermis culicivorax</name>
    <name type="common">Nematode worm</name>
    <dbReference type="NCBI Taxonomy" id="13658"/>
    <lineage>
        <taxon>Eukaryota</taxon>
        <taxon>Metazoa</taxon>
        <taxon>Ecdysozoa</taxon>
        <taxon>Nematoda</taxon>
        <taxon>Enoplea</taxon>
        <taxon>Dorylaimia</taxon>
        <taxon>Mermithida</taxon>
        <taxon>Mermithoidea</taxon>
        <taxon>Mermithidae</taxon>
        <taxon>Romanomermis</taxon>
    </lineage>
</organism>
<evidence type="ECO:0000313" key="2">
    <source>
        <dbReference type="WBParaSite" id="nRc.2.0.1.t09874-RA"/>
    </source>
</evidence>
<dbReference type="Proteomes" id="UP000887565">
    <property type="component" value="Unplaced"/>
</dbReference>